<evidence type="ECO:0000256" key="1">
    <source>
        <dbReference type="SAM" id="MobiDB-lite"/>
    </source>
</evidence>
<evidence type="ECO:0000313" key="3">
    <source>
        <dbReference type="Proteomes" id="UP000237797"/>
    </source>
</evidence>
<keyword evidence="3" id="KW-1185">Reference proteome</keyword>
<accession>A0A2T0LAI2</accession>
<sequence>MAESDVSNRSSAISIEETSGGSCFDSALPVTAEERRIADGAPIPQQILEDSRFDRFVTAFERDLCSARSAADAKKAVKKHAALLWRTAVDRAQGRRLDLGDLDPYDDRPLYWARLHMTRALRRWAPDFPIKASDKRGLLKQLEYASRGISSVDFPEGRNVKRILVSGFDPYRLEQEFRRSNPSGAAALQLHGLRVDTEVGPAVIQAVIFPVRWRDFEDGIVEDAFAPFLKPGPKRIDLMMTISQGRKRQMAIEGYAGRWHAGTDNNLESRSGVIPTVSRWPMPDPLPEFIETTLPVDAMVEAGTGPWPVFRNNRVGEWQPPDFVECAFHERGPTPGSKARAGSGGDYLSNESQYRSNRVRLGLGAVDIPGGHLHVAALEFYPEDRLAYIDPAFQRHRKAIVDQTVSLVKAAARALK</sequence>
<feature type="region of interest" description="Disordered" evidence="1">
    <location>
        <begin position="1"/>
        <end position="21"/>
    </location>
</feature>
<dbReference type="EMBL" id="PVNE01000035">
    <property type="protein sequence ID" value="PRX38835.1"/>
    <property type="molecule type" value="Genomic_DNA"/>
</dbReference>
<comment type="caution">
    <text evidence="2">The sequence shown here is derived from an EMBL/GenBank/DDBJ whole genome shotgun (WGS) entry which is preliminary data.</text>
</comment>
<dbReference type="RefSeq" id="WP_106346569.1">
    <property type="nucleotide sequence ID" value="NZ_PVNE01000035.1"/>
</dbReference>
<dbReference type="AlphaFoldDB" id="A0A2T0LAI2"/>
<gene>
    <name evidence="2" type="ORF">CLV97_13512</name>
</gene>
<proteinExistence type="predicted"/>
<dbReference type="Gene3D" id="3.40.630.20">
    <property type="entry name" value="Peptidase C15, pyroglutamyl peptidase I-like"/>
    <property type="match status" value="1"/>
</dbReference>
<dbReference type="OrthoDB" id="4555199at2"/>
<name>A0A2T0LAI2_9BACL</name>
<reference evidence="2 3" key="1">
    <citation type="submission" date="2018-03" db="EMBL/GenBank/DDBJ databases">
        <title>Genomic Encyclopedia of Archaeal and Bacterial Type Strains, Phase II (KMG-II): from individual species to whole genera.</title>
        <authorList>
            <person name="Goeker M."/>
        </authorList>
    </citation>
    <scope>NUCLEOTIDE SEQUENCE [LARGE SCALE GENOMIC DNA]</scope>
    <source>
        <strain evidence="2 3">DSM 44946</strain>
    </source>
</reference>
<dbReference type="Proteomes" id="UP000237797">
    <property type="component" value="Unassembled WGS sequence"/>
</dbReference>
<dbReference type="SUPFAM" id="SSF53182">
    <property type="entry name" value="Pyrrolidone carboxyl peptidase (pyroglutamate aminopeptidase)"/>
    <property type="match status" value="1"/>
</dbReference>
<evidence type="ECO:0008006" key="4">
    <source>
        <dbReference type="Google" id="ProtNLM"/>
    </source>
</evidence>
<dbReference type="InterPro" id="IPR036440">
    <property type="entry name" value="Peptidase_C15-like_sf"/>
</dbReference>
<evidence type="ECO:0000313" key="2">
    <source>
        <dbReference type="EMBL" id="PRX38835.1"/>
    </source>
</evidence>
<organism evidence="2 3">
    <name type="scientific">Planifilum fimeticola</name>
    <dbReference type="NCBI Taxonomy" id="201975"/>
    <lineage>
        <taxon>Bacteria</taxon>
        <taxon>Bacillati</taxon>
        <taxon>Bacillota</taxon>
        <taxon>Bacilli</taxon>
        <taxon>Bacillales</taxon>
        <taxon>Thermoactinomycetaceae</taxon>
        <taxon>Planifilum</taxon>
    </lineage>
</organism>
<protein>
    <recommendedName>
        <fullName evidence="4">Pyrrolidone-carboxylate peptidase</fullName>
    </recommendedName>
</protein>